<reference evidence="1 2" key="1">
    <citation type="submission" date="2018-11" db="EMBL/GenBank/DDBJ databases">
        <authorList>
            <person name="Lopez-Roques C."/>
            <person name="Donnadieu C."/>
            <person name="Bouchez O."/>
            <person name="Klopp C."/>
            <person name="Cabau C."/>
            <person name="Zahm M."/>
        </authorList>
    </citation>
    <scope>NUCLEOTIDE SEQUENCE [LARGE SCALE GENOMIC DNA]</scope>
    <source>
        <strain evidence="1">RS831</strain>
        <tissue evidence="1">Whole body</tissue>
    </source>
</reference>
<sequence length="112" mass="12309">MAGSPPLRNLYVLAIKAARAGSRRVCAASGAASHHFLHSASSDTFKWELAAFRSDAASARSQRAERTSEDEIRMKKISFCLYKHEAAMIDKAVTDPFQQDVRFLITSSSSCL</sequence>
<organism evidence="1 2">
    <name type="scientific">Oryzias javanicus</name>
    <name type="common">Javanese ricefish</name>
    <name type="synonym">Aplocheilus javanicus</name>
    <dbReference type="NCBI Taxonomy" id="123683"/>
    <lineage>
        <taxon>Eukaryota</taxon>
        <taxon>Metazoa</taxon>
        <taxon>Chordata</taxon>
        <taxon>Craniata</taxon>
        <taxon>Vertebrata</taxon>
        <taxon>Euteleostomi</taxon>
        <taxon>Actinopterygii</taxon>
        <taxon>Neopterygii</taxon>
        <taxon>Teleostei</taxon>
        <taxon>Neoteleostei</taxon>
        <taxon>Acanthomorphata</taxon>
        <taxon>Ovalentaria</taxon>
        <taxon>Atherinomorphae</taxon>
        <taxon>Beloniformes</taxon>
        <taxon>Adrianichthyidae</taxon>
        <taxon>Oryziinae</taxon>
        <taxon>Oryzias</taxon>
    </lineage>
</organism>
<accession>A0A3S2U8Y3</accession>
<evidence type="ECO:0000313" key="1">
    <source>
        <dbReference type="EMBL" id="RVE65649.1"/>
    </source>
</evidence>
<dbReference type="EMBL" id="CM012448">
    <property type="protein sequence ID" value="RVE65649.1"/>
    <property type="molecule type" value="Genomic_DNA"/>
</dbReference>
<gene>
    <name evidence="1" type="ORF">OJAV_G00118690</name>
</gene>
<evidence type="ECO:0000313" key="2">
    <source>
        <dbReference type="Proteomes" id="UP000283210"/>
    </source>
</evidence>
<reference evidence="1 2" key="2">
    <citation type="submission" date="2019-01" db="EMBL/GenBank/DDBJ databases">
        <title>A chromosome length genome reference of the Java medaka (oryzias javanicus).</title>
        <authorList>
            <person name="Herpin A."/>
            <person name="Takehana Y."/>
            <person name="Naruse K."/>
            <person name="Ansai S."/>
            <person name="Kawaguchi M."/>
        </authorList>
    </citation>
    <scope>NUCLEOTIDE SEQUENCE [LARGE SCALE GENOMIC DNA]</scope>
    <source>
        <strain evidence="1">RS831</strain>
        <tissue evidence="1">Whole body</tissue>
    </source>
</reference>
<dbReference type="AlphaFoldDB" id="A0A3S2U8Y3"/>
<keyword evidence="2" id="KW-1185">Reference proteome</keyword>
<protein>
    <submittedName>
        <fullName evidence="1">Uncharacterized protein</fullName>
    </submittedName>
</protein>
<proteinExistence type="predicted"/>
<name>A0A3S2U8Y3_ORYJA</name>
<dbReference type="Proteomes" id="UP000283210">
    <property type="component" value="Chromosome 12"/>
</dbReference>